<dbReference type="GO" id="GO:0005840">
    <property type="term" value="C:ribosome"/>
    <property type="evidence" value="ECO:0007669"/>
    <property type="project" value="UniProtKB-KW"/>
</dbReference>
<evidence type="ECO:0000256" key="6">
    <source>
        <dbReference type="ARBA" id="ARBA00023274"/>
    </source>
</evidence>
<comment type="similarity">
    <text evidence="2">Belongs to the universal ribosomal protein uS17 family.</text>
</comment>
<evidence type="ECO:0000313" key="8">
    <source>
        <dbReference type="EMBL" id="ACO69052.1"/>
    </source>
</evidence>
<keyword evidence="4" id="KW-0694">RNA-binding</keyword>
<dbReference type="OrthoDB" id="274752at2759"/>
<protein>
    <recommendedName>
        <fullName evidence="7">Small ribosomal subunit protein uS17c</fullName>
    </recommendedName>
</protein>
<keyword evidence="6" id="KW-0687">Ribonucleoprotein</keyword>
<evidence type="ECO:0000256" key="5">
    <source>
        <dbReference type="ARBA" id="ARBA00022980"/>
    </source>
</evidence>
<keyword evidence="5" id="KW-0689">Ribosomal protein</keyword>
<organism evidence="8 9">
    <name type="scientific">Micromonas commoda (strain RCC299 / NOUM17 / CCMP2709)</name>
    <name type="common">Picoplanktonic green alga</name>
    <dbReference type="NCBI Taxonomy" id="296587"/>
    <lineage>
        <taxon>Eukaryota</taxon>
        <taxon>Viridiplantae</taxon>
        <taxon>Chlorophyta</taxon>
        <taxon>Mamiellophyceae</taxon>
        <taxon>Mamiellales</taxon>
        <taxon>Mamiellaceae</taxon>
        <taxon>Micromonas</taxon>
    </lineage>
</organism>
<dbReference type="AlphaFoldDB" id="C1FFA8"/>
<dbReference type="eggNOG" id="KOG1740">
    <property type="taxonomic scope" value="Eukaryota"/>
</dbReference>
<dbReference type="EMBL" id="CP001575">
    <property type="protein sequence ID" value="ACO69052.1"/>
    <property type="molecule type" value="Genomic_DNA"/>
</dbReference>
<dbReference type="InterPro" id="IPR012340">
    <property type="entry name" value="NA-bd_OB-fold"/>
</dbReference>
<dbReference type="NCBIfam" id="TIGR03635">
    <property type="entry name" value="uS17_bact"/>
    <property type="match status" value="1"/>
</dbReference>
<dbReference type="Proteomes" id="UP000002009">
    <property type="component" value="Chromosome 8"/>
</dbReference>
<comment type="function">
    <text evidence="1">One of the primary rRNA binding proteins, it binds specifically to the 5'-end of 16S ribosomal RNA.</text>
</comment>
<accession>C1FFA8</accession>
<evidence type="ECO:0000256" key="7">
    <source>
        <dbReference type="ARBA" id="ARBA00035251"/>
    </source>
</evidence>
<dbReference type="SUPFAM" id="SSF50249">
    <property type="entry name" value="Nucleic acid-binding proteins"/>
    <property type="match status" value="1"/>
</dbReference>
<dbReference type="KEGG" id="mis:MICPUN_60450"/>
<evidence type="ECO:0000256" key="1">
    <source>
        <dbReference type="ARBA" id="ARBA00002932"/>
    </source>
</evidence>
<dbReference type="Pfam" id="PF00366">
    <property type="entry name" value="Ribosomal_S17"/>
    <property type="match status" value="1"/>
</dbReference>
<name>C1FFA8_MICCC</name>
<evidence type="ECO:0000256" key="4">
    <source>
        <dbReference type="ARBA" id="ARBA00022884"/>
    </source>
</evidence>
<gene>
    <name evidence="8" type="ORF">MICPUN_60450</name>
</gene>
<dbReference type="FunCoup" id="C1FFA8">
    <property type="interactions" value="729"/>
</dbReference>
<dbReference type="GO" id="GO:1990904">
    <property type="term" value="C:ribonucleoprotein complex"/>
    <property type="evidence" value="ECO:0007669"/>
    <property type="project" value="UniProtKB-KW"/>
</dbReference>
<dbReference type="HAMAP" id="MF_01345_B">
    <property type="entry name" value="Ribosomal_uS17_B"/>
    <property type="match status" value="1"/>
</dbReference>
<dbReference type="InParanoid" id="C1FFA8"/>
<dbReference type="InterPro" id="IPR000266">
    <property type="entry name" value="Ribosomal_uS17"/>
</dbReference>
<dbReference type="OMA" id="HPMYGKF"/>
<dbReference type="GeneID" id="8245430"/>
<proteinExistence type="inferred from homology"/>
<dbReference type="Gene3D" id="2.40.50.140">
    <property type="entry name" value="Nucleic acid-binding proteins"/>
    <property type="match status" value="1"/>
</dbReference>
<dbReference type="NCBIfam" id="NF004123">
    <property type="entry name" value="PRK05610.1"/>
    <property type="match status" value="1"/>
</dbReference>
<sequence>MVKPLKGVVVSNKMMKSVTVMVERIYKHPRWGKYVKARKKYMAHDENNMCGPGDKVLMVHSRPLSKNKKWVVTEILRKERVYDHDNVGKRKELRVFDGDLGPANANAGS</sequence>
<evidence type="ECO:0000313" key="9">
    <source>
        <dbReference type="Proteomes" id="UP000002009"/>
    </source>
</evidence>
<dbReference type="CDD" id="cd00364">
    <property type="entry name" value="Ribosomal_uS17"/>
    <property type="match status" value="1"/>
</dbReference>
<dbReference type="STRING" id="296587.C1FFA8"/>
<dbReference type="GO" id="GO:0006412">
    <property type="term" value="P:translation"/>
    <property type="evidence" value="ECO:0007669"/>
    <property type="project" value="InterPro"/>
</dbReference>
<dbReference type="GO" id="GO:0019843">
    <property type="term" value="F:rRNA binding"/>
    <property type="evidence" value="ECO:0007669"/>
    <property type="project" value="UniProtKB-KW"/>
</dbReference>
<dbReference type="RefSeq" id="XP_002507794.1">
    <property type="nucleotide sequence ID" value="XM_002507748.1"/>
</dbReference>
<dbReference type="PANTHER" id="PTHR10744">
    <property type="entry name" value="40S RIBOSOMAL PROTEIN S11 FAMILY MEMBER"/>
    <property type="match status" value="1"/>
</dbReference>
<keyword evidence="9" id="KW-1185">Reference proteome</keyword>
<dbReference type="GO" id="GO:0003735">
    <property type="term" value="F:structural constituent of ribosome"/>
    <property type="evidence" value="ECO:0007669"/>
    <property type="project" value="InterPro"/>
</dbReference>
<reference evidence="8 9" key="1">
    <citation type="journal article" date="2009" name="Science">
        <title>Green evolution and dynamic adaptations revealed by genomes of the marine picoeukaryotes Micromonas.</title>
        <authorList>
            <person name="Worden A.Z."/>
            <person name="Lee J.H."/>
            <person name="Mock T."/>
            <person name="Rouze P."/>
            <person name="Simmons M.P."/>
            <person name="Aerts A.L."/>
            <person name="Allen A.E."/>
            <person name="Cuvelier M.L."/>
            <person name="Derelle E."/>
            <person name="Everett M.V."/>
            <person name="Foulon E."/>
            <person name="Grimwood J."/>
            <person name="Gundlach H."/>
            <person name="Henrissat B."/>
            <person name="Napoli C."/>
            <person name="McDonald S.M."/>
            <person name="Parker M.S."/>
            <person name="Rombauts S."/>
            <person name="Salamov A."/>
            <person name="Von Dassow P."/>
            <person name="Badger J.H."/>
            <person name="Coutinho P.M."/>
            <person name="Demir E."/>
            <person name="Dubchak I."/>
            <person name="Gentemann C."/>
            <person name="Eikrem W."/>
            <person name="Gready J.E."/>
            <person name="John U."/>
            <person name="Lanier W."/>
            <person name="Lindquist E.A."/>
            <person name="Lucas S."/>
            <person name="Mayer K.F."/>
            <person name="Moreau H."/>
            <person name="Not F."/>
            <person name="Otillar R."/>
            <person name="Panaud O."/>
            <person name="Pangilinan J."/>
            <person name="Paulsen I."/>
            <person name="Piegu B."/>
            <person name="Poliakov A."/>
            <person name="Robbens S."/>
            <person name="Schmutz J."/>
            <person name="Toulza E."/>
            <person name="Wyss T."/>
            <person name="Zelensky A."/>
            <person name="Zhou K."/>
            <person name="Armbrust E.V."/>
            <person name="Bhattacharya D."/>
            <person name="Goodenough U.W."/>
            <person name="Van de Peer Y."/>
            <person name="Grigoriev I.V."/>
        </authorList>
    </citation>
    <scope>NUCLEOTIDE SEQUENCE [LARGE SCALE GENOMIC DNA]</scope>
    <source>
        <strain evidence="9">RCC299 / NOUM17</strain>
    </source>
</reference>
<dbReference type="InterPro" id="IPR019984">
    <property type="entry name" value="Ribosomal_uS17_bact/chlr"/>
</dbReference>
<evidence type="ECO:0000256" key="2">
    <source>
        <dbReference type="ARBA" id="ARBA00010254"/>
    </source>
</evidence>
<dbReference type="PRINTS" id="PR00973">
    <property type="entry name" value="RIBOSOMALS17"/>
</dbReference>
<keyword evidence="3" id="KW-0699">rRNA-binding</keyword>
<dbReference type="PANTHER" id="PTHR10744:SF1">
    <property type="entry name" value="SMALL RIBOSOMAL SUBUNIT PROTEIN US17M"/>
    <property type="match status" value="1"/>
</dbReference>
<evidence type="ECO:0000256" key="3">
    <source>
        <dbReference type="ARBA" id="ARBA00022730"/>
    </source>
</evidence>
<dbReference type="GO" id="GO:0005739">
    <property type="term" value="C:mitochondrion"/>
    <property type="evidence" value="ECO:0007669"/>
    <property type="project" value="TreeGrafter"/>
</dbReference>